<evidence type="ECO:0000313" key="2">
    <source>
        <dbReference type="Proteomes" id="UP001152795"/>
    </source>
</evidence>
<keyword evidence="2" id="KW-1185">Reference proteome</keyword>
<comment type="caution">
    <text evidence="1">The sequence shown here is derived from an EMBL/GenBank/DDBJ whole genome shotgun (WGS) entry which is preliminary data.</text>
</comment>
<dbReference type="InterPro" id="IPR005312">
    <property type="entry name" value="DUF1759"/>
</dbReference>
<name>A0A7D9DPG2_PARCT</name>
<reference evidence="1" key="1">
    <citation type="submission" date="2020-04" db="EMBL/GenBank/DDBJ databases">
        <authorList>
            <person name="Alioto T."/>
            <person name="Alioto T."/>
            <person name="Gomez Garrido J."/>
        </authorList>
    </citation>
    <scope>NUCLEOTIDE SEQUENCE</scope>
    <source>
        <strain evidence="1">A484AB</strain>
    </source>
</reference>
<dbReference type="Pfam" id="PF03564">
    <property type="entry name" value="DUF1759"/>
    <property type="match status" value="1"/>
</dbReference>
<gene>
    <name evidence="1" type="ORF">PACLA_8A062902</name>
</gene>
<accession>A0A7D9DPG2</accession>
<dbReference type="EMBL" id="CACRXK020001619">
    <property type="protein sequence ID" value="CAB3990195.1"/>
    <property type="molecule type" value="Genomic_DNA"/>
</dbReference>
<protein>
    <submittedName>
        <fullName evidence="1">Uncharacterized protein</fullName>
    </submittedName>
</protein>
<dbReference type="AlphaFoldDB" id="A0A7D9DPG2"/>
<proteinExistence type="predicted"/>
<organism evidence="1 2">
    <name type="scientific">Paramuricea clavata</name>
    <name type="common">Red gorgonian</name>
    <name type="synonym">Violescent sea-whip</name>
    <dbReference type="NCBI Taxonomy" id="317549"/>
    <lineage>
        <taxon>Eukaryota</taxon>
        <taxon>Metazoa</taxon>
        <taxon>Cnidaria</taxon>
        <taxon>Anthozoa</taxon>
        <taxon>Octocorallia</taxon>
        <taxon>Malacalcyonacea</taxon>
        <taxon>Plexauridae</taxon>
        <taxon>Paramuricea</taxon>
    </lineage>
</organism>
<sequence length="111" mass="12894">MSVWRSIKNNSEFGHSEASYEAAMARLERKFEGQRRKIALYLEQLERLKPMQDKNPKELKKIAEIFNIVVVNLKEADCDEELGNVLCSLRNLTEKNSLNLYLFDFIAGLDL</sequence>
<dbReference type="Proteomes" id="UP001152795">
    <property type="component" value="Unassembled WGS sequence"/>
</dbReference>
<evidence type="ECO:0000313" key="1">
    <source>
        <dbReference type="EMBL" id="CAB3990195.1"/>
    </source>
</evidence>